<comment type="catalytic activity">
    <reaction evidence="7 8">
        <text>L-histidinol phosphate + H2O = L-histidinol + phosphate</text>
        <dbReference type="Rhea" id="RHEA:14465"/>
        <dbReference type="ChEBI" id="CHEBI:15377"/>
        <dbReference type="ChEBI" id="CHEBI:43474"/>
        <dbReference type="ChEBI" id="CHEBI:57699"/>
        <dbReference type="ChEBI" id="CHEBI:57980"/>
        <dbReference type="EC" id="3.1.3.15"/>
    </reaction>
</comment>
<feature type="domain" description="PHP" evidence="9">
    <location>
        <begin position="4"/>
        <end position="183"/>
    </location>
</feature>
<comment type="pathway">
    <text evidence="1 8">Amino-acid biosynthesis; L-histidine biosynthesis; L-histidine from 5-phospho-alpha-D-ribose 1-diphosphate: step 8/9.</text>
</comment>
<dbReference type="GO" id="GO:0005737">
    <property type="term" value="C:cytoplasm"/>
    <property type="evidence" value="ECO:0007669"/>
    <property type="project" value="TreeGrafter"/>
</dbReference>
<keyword evidence="11" id="KW-1185">Reference proteome</keyword>
<dbReference type="InterPro" id="IPR010140">
    <property type="entry name" value="Histidinol_P_phosphatase_HisJ"/>
</dbReference>
<evidence type="ECO:0000256" key="5">
    <source>
        <dbReference type="ARBA" id="ARBA00022801"/>
    </source>
</evidence>
<keyword evidence="5 8" id="KW-0378">Hydrolase</keyword>
<dbReference type="GO" id="GO:0000105">
    <property type="term" value="P:L-histidine biosynthetic process"/>
    <property type="evidence" value="ECO:0007669"/>
    <property type="project" value="UniProtKB-UniRule"/>
</dbReference>
<evidence type="ECO:0000256" key="8">
    <source>
        <dbReference type="RuleBase" id="RU366003"/>
    </source>
</evidence>
<keyword evidence="4 8" id="KW-0028">Amino-acid biosynthesis</keyword>
<protein>
    <recommendedName>
        <fullName evidence="3 8">Histidinol-phosphatase</fullName>
        <shortName evidence="8">HolPase</shortName>
        <ecNumber evidence="3 8">3.1.3.15</ecNumber>
    </recommendedName>
</protein>
<evidence type="ECO:0000313" key="10">
    <source>
        <dbReference type="EMBL" id="SIN88542.1"/>
    </source>
</evidence>
<organism evidence="10 11">
    <name type="scientific">Carnobacterium alterfunditum</name>
    <dbReference type="NCBI Taxonomy" id="28230"/>
    <lineage>
        <taxon>Bacteria</taxon>
        <taxon>Bacillati</taxon>
        <taxon>Bacillota</taxon>
        <taxon>Bacilli</taxon>
        <taxon>Lactobacillales</taxon>
        <taxon>Carnobacteriaceae</taxon>
        <taxon>Carnobacterium</taxon>
    </lineage>
</organism>
<dbReference type="Pfam" id="PF02811">
    <property type="entry name" value="PHP"/>
    <property type="match status" value="1"/>
</dbReference>
<name>A0A1N6EZT8_9LACT</name>
<dbReference type="eggNOG" id="COG1387">
    <property type="taxonomic scope" value="Bacteria"/>
</dbReference>
<dbReference type="EC" id="3.1.3.15" evidence="3 8"/>
<evidence type="ECO:0000259" key="9">
    <source>
        <dbReference type="Pfam" id="PF02811"/>
    </source>
</evidence>
<proteinExistence type="inferred from homology"/>
<dbReference type="Gene3D" id="3.20.20.140">
    <property type="entry name" value="Metal-dependent hydrolases"/>
    <property type="match status" value="1"/>
</dbReference>
<keyword evidence="6 8" id="KW-0368">Histidine biosynthesis</keyword>
<dbReference type="NCBIfam" id="TIGR01856">
    <property type="entry name" value="hisJ_fam"/>
    <property type="match status" value="1"/>
</dbReference>
<dbReference type="InterPro" id="IPR016195">
    <property type="entry name" value="Pol/histidinol_Pase-like"/>
</dbReference>
<dbReference type="PANTHER" id="PTHR21039">
    <property type="entry name" value="HISTIDINOL PHOSPHATASE-RELATED"/>
    <property type="match status" value="1"/>
</dbReference>
<dbReference type="OrthoDB" id="9775255at2"/>
<sequence length="260" mass="30765">MKRDNHIHTNYCPHASSDSIEMYIEEAILKGLKELTFTEHAPLPIKDSVPTKDSAMRMEDVERYISTLKDMQYKYAEMIRIHIGFEVDYIEGHEKETIDFLKKYPEYIEYSILSVHFLQLKPNDYFCIDYDSDSFIQKGTSIGFETMYRRYEETLTKALSLPFGEWTPKKIGHLNLIHKFQKAYTVEDPIQWEALMDLAKMNHYRLDYNFSGMDKPLYKKTYPNADMMMYAKKIGLNYETGSDAHQAKDIGRYFSSFEEF</sequence>
<comment type="similarity">
    <text evidence="2 8">Belongs to the PHP hydrolase family. HisK subfamily.</text>
</comment>
<accession>A0A1N6EZT8</accession>
<evidence type="ECO:0000256" key="1">
    <source>
        <dbReference type="ARBA" id="ARBA00004970"/>
    </source>
</evidence>
<dbReference type="InterPro" id="IPR004013">
    <property type="entry name" value="PHP_dom"/>
</dbReference>
<dbReference type="STRING" id="28230.SAMN05878443_0305"/>
<evidence type="ECO:0000256" key="4">
    <source>
        <dbReference type="ARBA" id="ARBA00022605"/>
    </source>
</evidence>
<dbReference type="RefSeq" id="WP_034546843.1">
    <property type="nucleotide sequence ID" value="NZ_FSRN01000001.1"/>
</dbReference>
<dbReference type="CDD" id="cd12110">
    <property type="entry name" value="PHP_HisPPase_Hisj_like"/>
    <property type="match status" value="1"/>
</dbReference>
<dbReference type="Proteomes" id="UP000184758">
    <property type="component" value="Unassembled WGS sequence"/>
</dbReference>
<dbReference type="AlphaFoldDB" id="A0A1N6EZT8"/>
<dbReference type="PANTHER" id="PTHR21039:SF0">
    <property type="entry name" value="HISTIDINOL-PHOSPHATASE"/>
    <property type="match status" value="1"/>
</dbReference>
<dbReference type="GO" id="GO:0004401">
    <property type="term" value="F:histidinol-phosphatase activity"/>
    <property type="evidence" value="ECO:0007669"/>
    <property type="project" value="UniProtKB-UniRule"/>
</dbReference>
<dbReference type="NCBIfam" id="NF005996">
    <property type="entry name" value="PRK08123.1"/>
    <property type="match status" value="1"/>
</dbReference>
<evidence type="ECO:0000256" key="7">
    <source>
        <dbReference type="ARBA" id="ARBA00049158"/>
    </source>
</evidence>
<evidence type="ECO:0000313" key="11">
    <source>
        <dbReference type="Proteomes" id="UP000184758"/>
    </source>
</evidence>
<dbReference type="UniPathway" id="UPA00031">
    <property type="reaction ID" value="UER00013"/>
</dbReference>
<dbReference type="SUPFAM" id="SSF89550">
    <property type="entry name" value="PHP domain-like"/>
    <property type="match status" value="1"/>
</dbReference>
<evidence type="ECO:0000256" key="3">
    <source>
        <dbReference type="ARBA" id="ARBA00013085"/>
    </source>
</evidence>
<dbReference type="EMBL" id="FSRN01000001">
    <property type="protein sequence ID" value="SIN88542.1"/>
    <property type="molecule type" value="Genomic_DNA"/>
</dbReference>
<gene>
    <name evidence="10" type="ORF">SAMN05878443_0305</name>
</gene>
<reference evidence="11" key="1">
    <citation type="submission" date="2016-11" db="EMBL/GenBank/DDBJ databases">
        <authorList>
            <person name="Varghese N."/>
            <person name="Submissions S."/>
        </authorList>
    </citation>
    <scope>NUCLEOTIDE SEQUENCE [LARGE SCALE GENOMIC DNA]</scope>
    <source>
        <strain evidence="11">313</strain>
    </source>
</reference>
<evidence type="ECO:0000256" key="6">
    <source>
        <dbReference type="ARBA" id="ARBA00023102"/>
    </source>
</evidence>
<evidence type="ECO:0000256" key="2">
    <source>
        <dbReference type="ARBA" id="ARBA00009152"/>
    </source>
</evidence>